<feature type="region of interest" description="Disordered" evidence="3">
    <location>
        <begin position="437"/>
        <end position="532"/>
    </location>
</feature>
<dbReference type="AlphaFoldDB" id="A0A164QY16"/>
<dbReference type="InterPro" id="IPR054465">
    <property type="entry name" value="Integrase_p58-like_C"/>
</dbReference>
<feature type="compositionally biased region" description="Basic and acidic residues" evidence="3">
    <location>
        <begin position="1"/>
        <end position="24"/>
    </location>
</feature>
<dbReference type="InterPro" id="IPR022048">
    <property type="entry name" value="Envelope_fusion-like"/>
</dbReference>
<dbReference type="PANTHER" id="PTHR37984">
    <property type="entry name" value="PROTEIN CBG26694"/>
    <property type="match status" value="1"/>
</dbReference>
<evidence type="ECO:0000313" key="6">
    <source>
        <dbReference type="EMBL" id="KZS08165.1"/>
    </source>
</evidence>
<organism evidence="6 7">
    <name type="scientific">Daphnia magna</name>
    <dbReference type="NCBI Taxonomy" id="35525"/>
    <lineage>
        <taxon>Eukaryota</taxon>
        <taxon>Metazoa</taxon>
        <taxon>Ecdysozoa</taxon>
        <taxon>Arthropoda</taxon>
        <taxon>Crustacea</taxon>
        <taxon>Branchiopoda</taxon>
        <taxon>Diplostraca</taxon>
        <taxon>Cladocera</taxon>
        <taxon>Anomopoda</taxon>
        <taxon>Daphniidae</taxon>
        <taxon>Daphnia</taxon>
    </lineage>
</organism>
<accession>A0A164QY16</accession>
<feature type="domain" description="CCHC-type" evidence="4">
    <location>
        <begin position="29"/>
        <end position="43"/>
    </location>
</feature>
<dbReference type="GO" id="GO:0008270">
    <property type="term" value="F:zinc ion binding"/>
    <property type="evidence" value="ECO:0007669"/>
    <property type="project" value="UniProtKB-KW"/>
</dbReference>
<dbReference type="Proteomes" id="UP000076858">
    <property type="component" value="Unassembled WGS sequence"/>
</dbReference>
<dbReference type="SUPFAM" id="SSF53098">
    <property type="entry name" value="Ribonuclease H-like"/>
    <property type="match status" value="1"/>
</dbReference>
<feature type="compositionally biased region" description="Basic and acidic residues" evidence="3">
    <location>
        <begin position="1025"/>
        <end position="1045"/>
    </location>
</feature>
<feature type="region of interest" description="Disordered" evidence="3">
    <location>
        <begin position="44"/>
        <end position="83"/>
    </location>
</feature>
<evidence type="ECO:0000259" key="5">
    <source>
        <dbReference type="PROSITE" id="PS50994"/>
    </source>
</evidence>
<dbReference type="InterPro" id="IPR012337">
    <property type="entry name" value="RNaseH-like_sf"/>
</dbReference>
<dbReference type="InterPro" id="IPR050951">
    <property type="entry name" value="Retrovirus_Pol_polyprotein"/>
</dbReference>
<feature type="compositionally biased region" description="Polar residues" evidence="3">
    <location>
        <begin position="474"/>
        <end position="487"/>
    </location>
</feature>
<dbReference type="GO" id="GO:0003676">
    <property type="term" value="F:nucleic acid binding"/>
    <property type="evidence" value="ECO:0007669"/>
    <property type="project" value="InterPro"/>
</dbReference>
<feature type="compositionally biased region" description="Polar residues" evidence="3">
    <location>
        <begin position="444"/>
        <end position="456"/>
    </location>
</feature>
<comment type="caution">
    <text evidence="6">The sequence shown here is derived from an EMBL/GenBank/DDBJ whole genome shotgun (WGS) entry which is preliminary data.</text>
</comment>
<evidence type="ECO:0000256" key="2">
    <source>
        <dbReference type="SAM" id="Coils"/>
    </source>
</evidence>
<dbReference type="Gene3D" id="3.30.420.10">
    <property type="entry name" value="Ribonuclease H-like superfamily/Ribonuclease H"/>
    <property type="match status" value="1"/>
</dbReference>
<dbReference type="Pfam" id="PF12259">
    <property type="entry name" value="Baculo_F"/>
    <property type="match status" value="1"/>
</dbReference>
<evidence type="ECO:0000259" key="4">
    <source>
        <dbReference type="PROSITE" id="PS50158"/>
    </source>
</evidence>
<dbReference type="PROSITE" id="PS50994">
    <property type="entry name" value="INTEGRASE"/>
    <property type="match status" value="1"/>
</dbReference>
<evidence type="ECO:0000313" key="7">
    <source>
        <dbReference type="Proteomes" id="UP000076858"/>
    </source>
</evidence>
<feature type="region of interest" description="Disordered" evidence="3">
    <location>
        <begin position="1023"/>
        <end position="1045"/>
    </location>
</feature>
<protein>
    <recommendedName>
        <fullName evidence="8">Endonuclease</fullName>
    </recommendedName>
</protein>
<keyword evidence="2" id="KW-0175">Coiled coil</keyword>
<feature type="compositionally biased region" description="Basic and acidic residues" evidence="3">
    <location>
        <begin position="488"/>
        <end position="501"/>
    </location>
</feature>
<reference evidence="6 7" key="1">
    <citation type="submission" date="2016-03" db="EMBL/GenBank/DDBJ databases">
        <title>EvidentialGene: Evidence-directed Construction of Genes on Genomes.</title>
        <authorList>
            <person name="Gilbert D.G."/>
            <person name="Choi J.-H."/>
            <person name="Mockaitis K."/>
            <person name="Colbourne J."/>
            <person name="Pfrender M."/>
        </authorList>
    </citation>
    <scope>NUCLEOTIDE SEQUENCE [LARGE SCALE GENOMIC DNA]</scope>
    <source>
        <strain evidence="6 7">Xinb3</strain>
        <tissue evidence="6">Complete organism</tissue>
    </source>
</reference>
<gene>
    <name evidence="6" type="ORF">APZ42_027942</name>
</gene>
<dbReference type="GO" id="GO:0015074">
    <property type="term" value="P:DNA integration"/>
    <property type="evidence" value="ECO:0007669"/>
    <property type="project" value="InterPro"/>
</dbReference>
<feature type="compositionally biased region" description="Basic and acidic residues" evidence="3">
    <location>
        <begin position="511"/>
        <end position="531"/>
    </location>
</feature>
<dbReference type="SUPFAM" id="SSF58104">
    <property type="entry name" value="Methyl-accepting chemotaxis protein (MCP) signaling domain"/>
    <property type="match status" value="1"/>
</dbReference>
<sequence length="1065" mass="119591">MKRTVRDPRSWTGKDRPKPSRTSDGKPICHNCRRVGHIARYCKTKQESEDQKSGATWKVPQKNNTGGSSREENRNEGTEERYTRTTVGMVSADEDDAEESTVLLIDSSRLITEDVICQGVRVRSVIDTGAVKASPLGAHELDIEYRGMKARGKVILLEMNGIELLLGNDFLSQFKRLQINNAEKGAELLLNGELPVNAITERAPTSTRKLVTRTGRTLPPRTILPMEIEPANLEEDIWMVEPSEHLTQAKGVTAGRGRCFITEVTQNVIRALETNHRTTTAHRPQANGLVERLNHTLADMLSMYVSSDYRDWDESLPFVTFAYNTSRHESMGRTPFYLVYGREAVFPIDSALNADTNPIPPPNRDPSECMLKRLQQARIEIQSRAAEPIRKVGKSEKLLHRWSGPYTVVRQTTASNYELRLHRSTRTEIVHVERVKPFRDLTDPTPQSHNPTGTSTDIEDPLPGLNQAEDGTQAGLNPSAIQGASTREVSETGARPRENKRSNAKTPTKPSIDRPEPQQKTKTRGESERGIRRSARIRAQRKTFLLTFPLLMFLAVMTGPTPTRTKDIIAYQRVIFKSEGEVAFSDSEWVVVTDFTFDPVDKIIKTLYDLLDGKVEAMTYQYDGPEDKFKKALQHQVELRACSNLEKLKTSHRRLNELKAAVKELEHVNDHVEKLSTETTSIVHAMEVHASLINETLWKTKAVADAVVELQTAFAQVKNEAKKIDQKIGGITHEIERQRLAAVKVKNAFRQIESAIAWIDESFENLAIGLATMAMERLPATLFPPLQVQAVLGDIKAILPAGWSLSPSVQAGGTWKVYKEAKVIVAAINNGLRIFIHLPVFEFLLSFTLYEVISLPRPVNNSTQGAQFHPLPSFLAGASDRQAFMELTASDLSRCLSSTTSLCPISRAINRIHRESSCPIAIFLKHDKISRMLCSTRLAQWTGQHTVYLGHRMWGFSTDQETTITCPNSRGKTSTLIKREPFDVFEGPMACTAHTDDWIYQASLKKNVRHSLNNKSLPSLAGLEEVGKVPQEPDSKEIEPAIEPEMKNWKHKPLISRRVTTNKQQ</sequence>
<dbReference type="PANTHER" id="PTHR37984:SF5">
    <property type="entry name" value="PROTEIN NYNRIN-LIKE"/>
    <property type="match status" value="1"/>
</dbReference>
<feature type="domain" description="Integrase catalytic" evidence="5">
    <location>
        <begin position="252"/>
        <end position="343"/>
    </location>
</feature>
<dbReference type="EMBL" id="LRGB01002315">
    <property type="protein sequence ID" value="KZS08165.1"/>
    <property type="molecule type" value="Genomic_DNA"/>
</dbReference>
<keyword evidence="1" id="KW-0479">Metal-binding</keyword>
<keyword evidence="1" id="KW-0862">Zinc</keyword>
<dbReference type="PROSITE" id="PS50158">
    <property type="entry name" value="ZF_CCHC"/>
    <property type="match status" value="1"/>
</dbReference>
<feature type="compositionally biased region" description="Basic and acidic residues" evidence="3">
    <location>
        <begin position="69"/>
        <end position="83"/>
    </location>
</feature>
<dbReference type="Pfam" id="PF22938">
    <property type="entry name" value="Integrase_p58_C"/>
    <property type="match status" value="1"/>
</dbReference>
<name>A0A164QY16_9CRUS</name>
<dbReference type="InterPro" id="IPR001878">
    <property type="entry name" value="Znf_CCHC"/>
</dbReference>
<dbReference type="InterPro" id="IPR001584">
    <property type="entry name" value="Integrase_cat-core"/>
</dbReference>
<evidence type="ECO:0000256" key="1">
    <source>
        <dbReference type="PROSITE-ProRule" id="PRU00047"/>
    </source>
</evidence>
<keyword evidence="1" id="KW-0863">Zinc-finger</keyword>
<evidence type="ECO:0000256" key="3">
    <source>
        <dbReference type="SAM" id="MobiDB-lite"/>
    </source>
</evidence>
<proteinExistence type="predicted"/>
<dbReference type="OrthoDB" id="7695795at2759"/>
<dbReference type="InterPro" id="IPR036397">
    <property type="entry name" value="RNaseH_sf"/>
</dbReference>
<feature type="region of interest" description="Disordered" evidence="3">
    <location>
        <begin position="1"/>
        <end position="30"/>
    </location>
</feature>
<keyword evidence="7" id="KW-1185">Reference proteome</keyword>
<dbReference type="SUPFAM" id="SSF57756">
    <property type="entry name" value="Retrovirus zinc finger-like domains"/>
    <property type="match status" value="1"/>
</dbReference>
<evidence type="ECO:0008006" key="8">
    <source>
        <dbReference type="Google" id="ProtNLM"/>
    </source>
</evidence>
<dbReference type="InterPro" id="IPR036875">
    <property type="entry name" value="Znf_CCHC_sf"/>
</dbReference>
<feature type="coiled-coil region" evidence="2">
    <location>
        <begin position="645"/>
        <end position="678"/>
    </location>
</feature>